<dbReference type="PANTHER" id="PTHR47331">
    <property type="entry name" value="PHD-TYPE DOMAIN-CONTAINING PROTEIN"/>
    <property type="match status" value="1"/>
</dbReference>
<dbReference type="CDD" id="cd00303">
    <property type="entry name" value="retropepsin_like"/>
    <property type="match status" value="1"/>
</dbReference>
<feature type="domain" description="CCHC-type" evidence="3">
    <location>
        <begin position="252"/>
        <end position="267"/>
    </location>
</feature>
<dbReference type="PROSITE" id="PS50158">
    <property type="entry name" value="ZF_CCHC"/>
    <property type="match status" value="1"/>
</dbReference>
<keyword evidence="1" id="KW-0479">Metal-binding</keyword>
<gene>
    <name evidence="4" type="ORF">MGAL_10B054889</name>
</gene>
<dbReference type="Pfam" id="PF03564">
    <property type="entry name" value="DUF1759"/>
    <property type="match status" value="1"/>
</dbReference>
<dbReference type="GO" id="GO:0003676">
    <property type="term" value="F:nucleic acid binding"/>
    <property type="evidence" value="ECO:0007669"/>
    <property type="project" value="InterPro"/>
</dbReference>
<dbReference type="InterPro" id="IPR043502">
    <property type="entry name" value="DNA/RNA_pol_sf"/>
</dbReference>
<evidence type="ECO:0000256" key="2">
    <source>
        <dbReference type="SAM" id="MobiDB-lite"/>
    </source>
</evidence>
<accession>A0A8B6DAP6</accession>
<comment type="caution">
    <text evidence="4">The sequence shown here is derived from an EMBL/GenBank/DDBJ whole genome shotgun (WGS) entry which is preliminary data.</text>
</comment>
<feature type="compositionally biased region" description="Basic and acidic residues" evidence="2">
    <location>
        <begin position="155"/>
        <end position="168"/>
    </location>
</feature>
<dbReference type="Gene3D" id="3.10.10.10">
    <property type="entry name" value="HIV Type 1 Reverse Transcriptase, subunit A, domain 1"/>
    <property type="match status" value="1"/>
</dbReference>
<dbReference type="Proteomes" id="UP000596742">
    <property type="component" value="Unassembled WGS sequence"/>
</dbReference>
<dbReference type="Gene3D" id="3.30.70.270">
    <property type="match status" value="1"/>
</dbReference>
<dbReference type="InterPro" id="IPR008737">
    <property type="entry name" value="DUF1758"/>
</dbReference>
<dbReference type="Pfam" id="PF05380">
    <property type="entry name" value="Peptidase_A17"/>
    <property type="match status" value="1"/>
</dbReference>
<protein>
    <recommendedName>
        <fullName evidence="3">CCHC-type domain-containing protein</fullName>
    </recommendedName>
</protein>
<dbReference type="CDD" id="cd01644">
    <property type="entry name" value="RT_pepA17"/>
    <property type="match status" value="1"/>
</dbReference>
<feature type="compositionally biased region" description="Polar residues" evidence="2">
    <location>
        <begin position="169"/>
        <end position="199"/>
    </location>
</feature>
<evidence type="ECO:0000256" key="1">
    <source>
        <dbReference type="PROSITE-ProRule" id="PRU00047"/>
    </source>
</evidence>
<dbReference type="InterPro" id="IPR021109">
    <property type="entry name" value="Peptidase_aspartic_dom_sf"/>
</dbReference>
<dbReference type="AlphaFoldDB" id="A0A8B6DAP6"/>
<reference evidence="4" key="1">
    <citation type="submission" date="2018-11" db="EMBL/GenBank/DDBJ databases">
        <authorList>
            <person name="Alioto T."/>
            <person name="Alioto T."/>
        </authorList>
    </citation>
    <scope>NUCLEOTIDE SEQUENCE</scope>
</reference>
<name>A0A8B6DAP6_MYTGA</name>
<keyword evidence="1" id="KW-0863">Zinc-finger</keyword>
<dbReference type="InterPro" id="IPR005312">
    <property type="entry name" value="DUF1759"/>
</dbReference>
<dbReference type="Pfam" id="PF00078">
    <property type="entry name" value="RVT_1"/>
    <property type="match status" value="1"/>
</dbReference>
<dbReference type="OrthoDB" id="10069859at2759"/>
<organism evidence="4 5">
    <name type="scientific">Mytilus galloprovincialis</name>
    <name type="common">Mediterranean mussel</name>
    <dbReference type="NCBI Taxonomy" id="29158"/>
    <lineage>
        <taxon>Eukaryota</taxon>
        <taxon>Metazoa</taxon>
        <taxon>Spiralia</taxon>
        <taxon>Lophotrochozoa</taxon>
        <taxon>Mollusca</taxon>
        <taxon>Bivalvia</taxon>
        <taxon>Autobranchia</taxon>
        <taxon>Pteriomorphia</taxon>
        <taxon>Mytilida</taxon>
        <taxon>Mytiloidea</taxon>
        <taxon>Mytilidae</taxon>
        <taxon>Mytilinae</taxon>
        <taxon>Mytilus</taxon>
    </lineage>
</organism>
<proteinExistence type="predicted"/>
<dbReference type="SMART" id="SM00343">
    <property type="entry name" value="ZnF_C2HC"/>
    <property type="match status" value="3"/>
</dbReference>
<keyword evidence="1" id="KW-0862">Zinc</keyword>
<keyword evidence="5" id="KW-1185">Reference proteome</keyword>
<dbReference type="EMBL" id="UYJE01003119">
    <property type="protein sequence ID" value="VDI16699.1"/>
    <property type="molecule type" value="Genomic_DNA"/>
</dbReference>
<dbReference type="PANTHER" id="PTHR47331:SF1">
    <property type="entry name" value="GAG-LIKE PROTEIN"/>
    <property type="match status" value="1"/>
</dbReference>
<dbReference type="SUPFAM" id="SSF56672">
    <property type="entry name" value="DNA/RNA polymerases"/>
    <property type="match status" value="1"/>
</dbReference>
<dbReference type="Pfam" id="PF05585">
    <property type="entry name" value="DUF1758"/>
    <property type="match status" value="1"/>
</dbReference>
<dbReference type="InterPro" id="IPR008042">
    <property type="entry name" value="Retrotrans_Pao"/>
</dbReference>
<evidence type="ECO:0000313" key="5">
    <source>
        <dbReference type="Proteomes" id="UP000596742"/>
    </source>
</evidence>
<evidence type="ECO:0000313" key="4">
    <source>
        <dbReference type="EMBL" id="VDI16699.1"/>
    </source>
</evidence>
<feature type="region of interest" description="Disordered" evidence="2">
    <location>
        <begin position="155"/>
        <end position="199"/>
    </location>
</feature>
<dbReference type="InterPro" id="IPR043128">
    <property type="entry name" value="Rev_trsase/Diguanyl_cyclase"/>
</dbReference>
<dbReference type="GO" id="GO:0008270">
    <property type="term" value="F:zinc ion binding"/>
    <property type="evidence" value="ECO:0007669"/>
    <property type="project" value="UniProtKB-KW"/>
</dbReference>
<sequence>MEFWDSFQSSVHSNTKLTDIEKFNYLWSKLQGEAKRAVSGLTLSSDNYSLAINILQERFGNKQDVIDIHYNQLINLPTPSNKISSLRDFIDKFNRHIRSLEVLKQDVNQDVFVSIIRSKLPEDVLLQLEIQKGAKAKWKISSLCEKLQDYVVAREKSDKTETEKDRSNSQRSFNGSFNSHKPWQNKNGKQNGNFRSGTQNRNINSAEALVASTERNVSYFDKCRYCQEQHWSDECKKFQSVEDRKRQLKGCCFKCLRYGHKSIDCKKGKLCVHCGEKNSHHRSLCPKKFKMKMTSVHLSEENSHSSIEELRRQEEFSVNMESNEDPTENMLVSSSEMVLMQTAKTDVVNPKNKEKVETRILFDSGSQRTYISQSLASKLKLKGDKEEELKLVTFGSEKPKIVKTSSTNLSIKLNNGKNFNLVANIVPVISGCVHRKSLDASTMEHLKHFVKEVELADELPFQNESSSIELLIGNDYYLDLILSNKVEIQPGLYLLASKLGWIVTGRTRETYEEKSETGLLILSNTSSFEISDIENPDQSIVAQAGICDLWNLESIGIIENMETSSDKKAMEYFKETLKFKNGRYYVKWPWKENTPELPDNRELALGRLKSCVARMRKKPDLLTKYDTIIQDQIQKGIVEEVNEFRTDGRKHYIPHHAVITPQKSTTKVRIVYDASAKTNKEMPSLNECLYRGPVLLNNLCGIFMRFRLHKIAMVADIEKAFLQVGLQEDDRDVTRFMWLKDCANTYVERQNIQEYRFCRVPFGVISSPFLLAAATIEHHVDMYNTPIAEKIKNNIYVDNLISGCESVPEALKFYSDTKDIFKEAAMNLREWISNSSSINELLPASDRTDALQVSVLGHIWNIEDDKVAVKPSKFTVCPGKTTKRRTLMELAEIFDPIGLFSPIIISGKMFVQDLWKRNLQWDDELSTEDLSKWN</sequence>
<dbReference type="InterPro" id="IPR000477">
    <property type="entry name" value="RT_dom"/>
</dbReference>
<dbReference type="InterPro" id="IPR001878">
    <property type="entry name" value="Znf_CCHC"/>
</dbReference>
<dbReference type="Gene3D" id="2.40.70.10">
    <property type="entry name" value="Acid Proteases"/>
    <property type="match status" value="1"/>
</dbReference>
<evidence type="ECO:0000259" key="3">
    <source>
        <dbReference type="PROSITE" id="PS50158"/>
    </source>
</evidence>